<proteinExistence type="predicted"/>
<reference evidence="1 2" key="1">
    <citation type="submission" date="2023-05" db="EMBL/GenBank/DDBJ databases">
        <title>B98-5 Cell Line De Novo Hybrid Assembly: An Optical Mapping Approach.</title>
        <authorList>
            <person name="Kananen K."/>
            <person name="Auerbach J.A."/>
            <person name="Kautto E."/>
            <person name="Blachly J.S."/>
        </authorList>
    </citation>
    <scope>NUCLEOTIDE SEQUENCE [LARGE SCALE GENOMIC DNA]</scope>
    <source>
        <strain evidence="1">B95-8</strain>
        <tissue evidence="1">Cell line</tissue>
    </source>
</reference>
<evidence type="ECO:0000313" key="2">
    <source>
        <dbReference type="Proteomes" id="UP001266305"/>
    </source>
</evidence>
<feature type="non-terminal residue" evidence="1">
    <location>
        <position position="1"/>
    </location>
</feature>
<name>A0ABQ9TM43_SAGOE</name>
<dbReference type="EMBL" id="JASSZA010000021">
    <property type="protein sequence ID" value="KAK2085493.1"/>
    <property type="molecule type" value="Genomic_DNA"/>
</dbReference>
<sequence>PAFNRALNRGTQKSLPEILHGYRPAISANKPVPSTSVFDCNGGYLFSCYCSLELNRGSLGFGKLN</sequence>
<keyword evidence="2" id="KW-1185">Reference proteome</keyword>
<comment type="caution">
    <text evidence="1">The sequence shown here is derived from an EMBL/GenBank/DDBJ whole genome shotgun (WGS) entry which is preliminary data.</text>
</comment>
<organism evidence="1 2">
    <name type="scientific">Saguinus oedipus</name>
    <name type="common">Cotton-top tamarin</name>
    <name type="synonym">Oedipomidas oedipus</name>
    <dbReference type="NCBI Taxonomy" id="9490"/>
    <lineage>
        <taxon>Eukaryota</taxon>
        <taxon>Metazoa</taxon>
        <taxon>Chordata</taxon>
        <taxon>Craniata</taxon>
        <taxon>Vertebrata</taxon>
        <taxon>Euteleostomi</taxon>
        <taxon>Mammalia</taxon>
        <taxon>Eutheria</taxon>
        <taxon>Euarchontoglires</taxon>
        <taxon>Primates</taxon>
        <taxon>Haplorrhini</taxon>
        <taxon>Platyrrhini</taxon>
        <taxon>Cebidae</taxon>
        <taxon>Callitrichinae</taxon>
        <taxon>Saguinus</taxon>
    </lineage>
</organism>
<gene>
    <name evidence="1" type="ORF">P7K49_036793</name>
</gene>
<evidence type="ECO:0000313" key="1">
    <source>
        <dbReference type="EMBL" id="KAK2085493.1"/>
    </source>
</evidence>
<protein>
    <submittedName>
        <fullName evidence="1">Uncharacterized protein</fullName>
    </submittedName>
</protein>
<dbReference type="Proteomes" id="UP001266305">
    <property type="component" value="Unassembled WGS sequence"/>
</dbReference>
<accession>A0ABQ9TM43</accession>